<proteinExistence type="predicted"/>
<accession>A0A5B0MBF4</accession>
<name>A0A5B0MBF4_PUCGR</name>
<sequence>MERDGPSCSMVLYEYSRLIETLEELKIASKGGILEGMFGPMIIVATKYKNLALKCEPILMATMLHPAWRLLLFANKFNSHHSLAQELFVRKFKEHQLLIKPPTPSPTKEKTTAAESEDDGYNFYPTTTGGDDGEEELNRYHETKYLLGIKGDVLMWWKSYLPLLGTT</sequence>
<gene>
    <name evidence="2" type="ORF">PGT21_006391</name>
</gene>
<dbReference type="OrthoDB" id="3264316at2759"/>
<evidence type="ECO:0000313" key="2">
    <source>
        <dbReference type="EMBL" id="KAA1074467.1"/>
    </source>
</evidence>
<protein>
    <submittedName>
        <fullName evidence="2">Uncharacterized protein</fullName>
    </submittedName>
</protein>
<evidence type="ECO:0000313" key="3">
    <source>
        <dbReference type="Proteomes" id="UP000324748"/>
    </source>
</evidence>
<comment type="caution">
    <text evidence="2">The sequence shown here is derived from an EMBL/GenBank/DDBJ whole genome shotgun (WGS) entry which is preliminary data.</text>
</comment>
<dbReference type="Proteomes" id="UP000324748">
    <property type="component" value="Unassembled WGS sequence"/>
</dbReference>
<dbReference type="EMBL" id="VSWC01000157">
    <property type="protein sequence ID" value="KAA1074467.1"/>
    <property type="molecule type" value="Genomic_DNA"/>
</dbReference>
<dbReference type="AlphaFoldDB" id="A0A5B0MBF4"/>
<reference evidence="2 3" key="1">
    <citation type="submission" date="2019-05" db="EMBL/GenBank/DDBJ databases">
        <title>Emergence of the Ug99 lineage of the wheat stem rust pathogen through somatic hybridization.</title>
        <authorList>
            <person name="Li F."/>
            <person name="Upadhyaya N.M."/>
            <person name="Sperschneider J."/>
            <person name="Matny O."/>
            <person name="Nguyen-Phuc H."/>
            <person name="Mago R."/>
            <person name="Raley C."/>
            <person name="Miller M.E."/>
            <person name="Silverstein K.A.T."/>
            <person name="Henningsen E."/>
            <person name="Hirsch C.D."/>
            <person name="Visser B."/>
            <person name="Pretorius Z.A."/>
            <person name="Steffenson B.J."/>
            <person name="Schwessinger B."/>
            <person name="Dodds P.N."/>
            <person name="Figueroa M."/>
        </authorList>
    </citation>
    <scope>NUCLEOTIDE SEQUENCE [LARGE SCALE GENOMIC DNA]</scope>
    <source>
        <strain evidence="2">21-0</strain>
    </source>
</reference>
<feature type="region of interest" description="Disordered" evidence="1">
    <location>
        <begin position="100"/>
        <end position="135"/>
    </location>
</feature>
<organism evidence="2 3">
    <name type="scientific">Puccinia graminis f. sp. tritici</name>
    <dbReference type="NCBI Taxonomy" id="56615"/>
    <lineage>
        <taxon>Eukaryota</taxon>
        <taxon>Fungi</taxon>
        <taxon>Dikarya</taxon>
        <taxon>Basidiomycota</taxon>
        <taxon>Pucciniomycotina</taxon>
        <taxon>Pucciniomycetes</taxon>
        <taxon>Pucciniales</taxon>
        <taxon>Pucciniaceae</taxon>
        <taxon>Puccinia</taxon>
    </lineage>
</organism>
<evidence type="ECO:0000256" key="1">
    <source>
        <dbReference type="SAM" id="MobiDB-lite"/>
    </source>
</evidence>
<keyword evidence="3" id="KW-1185">Reference proteome</keyword>